<accession>A0A336MPP5</accession>
<organism evidence="3">
    <name type="scientific">Culicoides sonorensis</name>
    <name type="common">Biting midge</name>
    <dbReference type="NCBI Taxonomy" id="179676"/>
    <lineage>
        <taxon>Eukaryota</taxon>
        <taxon>Metazoa</taxon>
        <taxon>Ecdysozoa</taxon>
        <taxon>Arthropoda</taxon>
        <taxon>Hexapoda</taxon>
        <taxon>Insecta</taxon>
        <taxon>Pterygota</taxon>
        <taxon>Neoptera</taxon>
        <taxon>Endopterygota</taxon>
        <taxon>Diptera</taxon>
        <taxon>Nematocera</taxon>
        <taxon>Chironomoidea</taxon>
        <taxon>Ceratopogonidae</taxon>
        <taxon>Ceratopogoninae</taxon>
        <taxon>Culicoides</taxon>
        <taxon>Monoculicoides</taxon>
    </lineage>
</organism>
<reference evidence="2" key="1">
    <citation type="submission" date="2018-04" db="EMBL/GenBank/DDBJ databases">
        <authorList>
            <person name="Go L.Y."/>
            <person name="Mitchell J.A."/>
        </authorList>
    </citation>
    <scope>NUCLEOTIDE SEQUENCE</scope>
    <source>
        <tissue evidence="2">Whole organism</tissue>
    </source>
</reference>
<reference evidence="3" key="2">
    <citation type="submission" date="2018-07" db="EMBL/GenBank/DDBJ databases">
        <authorList>
            <person name="Quirk P.G."/>
            <person name="Krulwich T.A."/>
        </authorList>
    </citation>
    <scope>NUCLEOTIDE SEQUENCE</scope>
</reference>
<keyword evidence="1" id="KW-0732">Signal</keyword>
<feature type="chain" id="PRO_5033343225" evidence="1">
    <location>
        <begin position="24"/>
        <end position="174"/>
    </location>
</feature>
<name>A0A336MPP5_CULSO</name>
<feature type="signal peptide" evidence="1">
    <location>
        <begin position="1"/>
        <end position="23"/>
    </location>
</feature>
<dbReference type="AlphaFoldDB" id="A0A336MPP5"/>
<protein>
    <submittedName>
        <fullName evidence="3">CSON002845 protein</fullName>
    </submittedName>
</protein>
<evidence type="ECO:0000313" key="2">
    <source>
        <dbReference type="EMBL" id="SSX11173.1"/>
    </source>
</evidence>
<dbReference type="EMBL" id="UFQS01001482">
    <property type="protein sequence ID" value="SSX11173.1"/>
    <property type="molecule type" value="Genomic_DNA"/>
</dbReference>
<dbReference type="EMBL" id="UFQT01001482">
    <property type="protein sequence ID" value="SSX30743.1"/>
    <property type="molecule type" value="Genomic_DNA"/>
</dbReference>
<proteinExistence type="predicted"/>
<evidence type="ECO:0000256" key="1">
    <source>
        <dbReference type="SAM" id="SignalP"/>
    </source>
</evidence>
<gene>
    <name evidence="3" type="primary">CSON002845</name>
</gene>
<dbReference type="VEuPathDB" id="VectorBase:CSON002845"/>
<sequence>MFTLPLIICYLFILTTITTTINGLNNSDIHLTLTNNSTSPPNSEIIENDNKSTDATLTEHPRLFKLPSLQSSFLSEIFGKENSTIENRNTTNNENKGQNINIRSAVRKAAEEGLQAIIDLYEKREKEIVAKGDILEDKSPGAQLAAFSAPVDGYDNDTKLAYGALYTAKKLKQT</sequence>
<evidence type="ECO:0000313" key="3">
    <source>
        <dbReference type="EMBL" id="SSX30743.1"/>
    </source>
</evidence>